<evidence type="ECO:0000313" key="2">
    <source>
        <dbReference type="EMBL" id="MDL2402478.1"/>
    </source>
</evidence>
<dbReference type="RefSeq" id="WP_285871922.1">
    <property type="nucleotide sequence ID" value="NZ_JARFYM010000030.1"/>
</dbReference>
<organism evidence="2 3">
    <name type="scientific">Rhizobium mayense</name>
    <dbReference type="NCBI Taxonomy" id="1312184"/>
    <lineage>
        <taxon>Bacteria</taxon>
        <taxon>Pseudomonadati</taxon>
        <taxon>Pseudomonadota</taxon>
        <taxon>Alphaproteobacteria</taxon>
        <taxon>Hyphomicrobiales</taxon>
        <taxon>Rhizobiaceae</taxon>
        <taxon>Rhizobium/Agrobacterium group</taxon>
        <taxon>Rhizobium</taxon>
    </lineage>
</organism>
<dbReference type="Pfam" id="PF12779">
    <property type="entry name" value="WXXGXW"/>
    <property type="match status" value="2"/>
</dbReference>
<keyword evidence="3" id="KW-1185">Reference proteome</keyword>
<dbReference type="Proteomes" id="UP001172645">
    <property type="component" value="Unassembled WGS sequence"/>
</dbReference>
<reference evidence="2" key="1">
    <citation type="submission" date="2023-06" db="EMBL/GenBank/DDBJ databases">
        <title>Phylogenetic Diversity of Rhizobium strains.</title>
        <authorList>
            <person name="Moura F.T."/>
            <person name="Helene L.C.F."/>
            <person name="Hungria M."/>
        </authorList>
    </citation>
    <scope>NUCLEOTIDE SEQUENCE</scope>
    <source>
        <strain evidence="2">CCGE526</strain>
    </source>
</reference>
<accession>A0ABT7K1J6</accession>
<sequence length="89" mass="10973">MAILPIDDADAQRGSRPNRPPPRPRPERRPPPRRGQVWVPGYWEWSVRRRDYVWVPGRWIPARHGFHYRQPRWTKRNGEWMFIHGQWVR</sequence>
<dbReference type="EMBL" id="JARFYM010000030">
    <property type="protein sequence ID" value="MDL2402478.1"/>
    <property type="molecule type" value="Genomic_DNA"/>
</dbReference>
<protein>
    <recommendedName>
        <fullName evidence="4">BcpO-related WXXGXW repeat protein</fullName>
    </recommendedName>
</protein>
<proteinExistence type="predicted"/>
<comment type="caution">
    <text evidence="2">The sequence shown here is derived from an EMBL/GenBank/DDBJ whole genome shotgun (WGS) entry which is preliminary data.</text>
</comment>
<dbReference type="InterPro" id="IPR024447">
    <property type="entry name" value="YXWGXW_rpt"/>
</dbReference>
<evidence type="ECO:0008006" key="4">
    <source>
        <dbReference type="Google" id="ProtNLM"/>
    </source>
</evidence>
<evidence type="ECO:0000313" key="3">
    <source>
        <dbReference type="Proteomes" id="UP001172645"/>
    </source>
</evidence>
<gene>
    <name evidence="2" type="ORF">PY649_26640</name>
</gene>
<feature type="region of interest" description="Disordered" evidence="1">
    <location>
        <begin position="1"/>
        <end position="35"/>
    </location>
</feature>
<name>A0ABT7K1J6_9HYPH</name>
<evidence type="ECO:0000256" key="1">
    <source>
        <dbReference type="SAM" id="MobiDB-lite"/>
    </source>
</evidence>